<dbReference type="Pfam" id="PF05502">
    <property type="entry name" value="Dynactin_p62"/>
    <property type="match status" value="1"/>
</dbReference>
<dbReference type="OrthoDB" id="283815at2759"/>
<evidence type="ECO:0000256" key="13">
    <source>
        <dbReference type="ARBA" id="ARBA00093507"/>
    </source>
</evidence>
<dbReference type="InterPro" id="IPR008603">
    <property type="entry name" value="DCTN4"/>
</dbReference>
<comment type="subunit">
    <text evidence="13">Subunit of dynactin, a multiprotein complex part of a tripartite complex with dynein and a adapter, such as BICDL1, BICD2 or HOOK3. The dynactin complex is built around ACTR1A/ACTB filament and consists of an actin-related filament composed of a shoulder domain, a pointed end and a barbed end. Its length is defined by its flexible shoulder domain. The soulder is composed of 2 DCTN1 subunits, 4 DCTN2 and 2 DCTN3. The 4 DCNT2 (via N-terminus) bind the ACTR1A filament and act as molecular rulers to determine the length. The pointed end is important for binding dynein-dynactin cargo adapters. Consists of 4 subunits: ACTR10, DCNT4, DCTN5 and DCTN6. The barbed end is composed of a CAPZA1:CAPZB heterodimers, which binds ACTR1A/ACTB filament and dynactin and stabilizes dynactin. Interacts with ATP7B, but not ATP7A, in a copper-dependent manner. Interacts with ANK2; this interaction is required for localization at costameres. Interacts with N4BP2L1.</text>
</comment>
<dbReference type="PANTHER" id="PTHR13034">
    <property type="entry name" value="DYNACTIN P62 SUBUNIT"/>
    <property type="match status" value="1"/>
</dbReference>
<comment type="similarity">
    <text evidence="11">Belongs to the dynactin subunit 4 family.</text>
</comment>
<keyword evidence="9" id="KW-0175">Coiled coil</keyword>
<accession>A0A1E4TCV4</accession>
<evidence type="ECO:0000256" key="6">
    <source>
        <dbReference type="ARBA" id="ARBA00022553"/>
    </source>
</evidence>
<keyword evidence="4" id="KW-0963">Cytoplasm</keyword>
<evidence type="ECO:0000256" key="1">
    <source>
        <dbReference type="ARBA" id="ARBA00004300"/>
    </source>
</evidence>
<evidence type="ECO:0000256" key="9">
    <source>
        <dbReference type="ARBA" id="ARBA00023054"/>
    </source>
</evidence>
<dbReference type="Proteomes" id="UP000095023">
    <property type="component" value="Unassembled WGS sequence"/>
</dbReference>
<reference evidence="15" key="1">
    <citation type="submission" date="2016-02" db="EMBL/GenBank/DDBJ databases">
        <title>Comparative genomics of biotechnologically important yeasts.</title>
        <authorList>
            <consortium name="DOE Joint Genome Institute"/>
            <person name="Riley R."/>
            <person name="Haridas S."/>
            <person name="Wolfe K.H."/>
            <person name="Lopes M.R."/>
            <person name="Hittinger C.T."/>
            <person name="Goker M."/>
            <person name="Salamov A."/>
            <person name="Wisecaver J."/>
            <person name="Long T.M."/>
            <person name="Aerts A.L."/>
            <person name="Barry K."/>
            <person name="Choi C."/>
            <person name="Clum A."/>
            <person name="Coughlan A.Y."/>
            <person name="Deshpande S."/>
            <person name="Douglass A.P."/>
            <person name="Hanson S.J."/>
            <person name="Klenk H.-P."/>
            <person name="Labutti K."/>
            <person name="Lapidus A."/>
            <person name="Lindquist E."/>
            <person name="Lipzen A."/>
            <person name="Meier-Kolthoff J.P."/>
            <person name="Ohm R.A."/>
            <person name="Otillar R.P."/>
            <person name="Pangilinan J."/>
            <person name="Peng Y."/>
            <person name="Rokas A."/>
            <person name="Rosa C.A."/>
            <person name="Scheuner C."/>
            <person name="Sibirny A.A."/>
            <person name="Slot J.C."/>
            <person name="Stielow J.B."/>
            <person name="Sun H."/>
            <person name="Kurtzman C.P."/>
            <person name="Blackwell M."/>
            <person name="Jeffries T.W."/>
            <person name="Grigoriev I.V."/>
        </authorList>
    </citation>
    <scope>NUCLEOTIDE SEQUENCE [LARGE SCALE GENOMIC DNA]</scope>
    <source>
        <strain evidence="15">NRRL Y-17796</strain>
    </source>
</reference>
<evidence type="ECO:0000256" key="10">
    <source>
        <dbReference type="ARBA" id="ARBA00023212"/>
    </source>
</evidence>
<evidence type="ECO:0000256" key="7">
    <source>
        <dbReference type="ARBA" id="ARBA00022843"/>
    </source>
</evidence>
<dbReference type="GO" id="GO:0001725">
    <property type="term" value="C:stress fiber"/>
    <property type="evidence" value="ECO:0007669"/>
    <property type="project" value="UniProtKB-SubCell"/>
</dbReference>
<keyword evidence="7" id="KW-0832">Ubl conjugation</keyword>
<keyword evidence="5" id="KW-1017">Isopeptide bond</keyword>
<dbReference type="PANTHER" id="PTHR13034:SF2">
    <property type="entry name" value="DYNACTIN SUBUNIT 4"/>
    <property type="match status" value="1"/>
</dbReference>
<evidence type="ECO:0000256" key="12">
    <source>
        <dbReference type="ARBA" id="ARBA00034864"/>
    </source>
</evidence>
<name>A0A1E4TCV4_9ASCO</name>
<proteinExistence type="inferred from homology"/>
<gene>
    <name evidence="14" type="ORF">CANCADRAFT_140768</name>
</gene>
<keyword evidence="15" id="KW-1185">Reference proteome</keyword>
<keyword evidence="6" id="KW-0597">Phosphoprotein</keyword>
<dbReference type="AlphaFoldDB" id="A0A1E4TCV4"/>
<evidence type="ECO:0000256" key="11">
    <source>
        <dbReference type="ARBA" id="ARBA00034776"/>
    </source>
</evidence>
<protein>
    <recommendedName>
        <fullName evidence="12">Dynactin subunit 4</fullName>
    </recommendedName>
</protein>
<evidence type="ECO:0000256" key="2">
    <source>
        <dbReference type="ARBA" id="ARBA00004529"/>
    </source>
</evidence>
<evidence type="ECO:0000256" key="4">
    <source>
        <dbReference type="ARBA" id="ARBA00022490"/>
    </source>
</evidence>
<evidence type="ECO:0000256" key="8">
    <source>
        <dbReference type="ARBA" id="ARBA00022990"/>
    </source>
</evidence>
<evidence type="ECO:0000313" key="15">
    <source>
        <dbReference type="Proteomes" id="UP000095023"/>
    </source>
</evidence>
<evidence type="ECO:0000313" key="14">
    <source>
        <dbReference type="EMBL" id="ODV89547.1"/>
    </source>
</evidence>
<evidence type="ECO:0000256" key="5">
    <source>
        <dbReference type="ARBA" id="ARBA00022499"/>
    </source>
</evidence>
<organism evidence="14 15">
    <name type="scientific">Tortispora caseinolytica NRRL Y-17796</name>
    <dbReference type="NCBI Taxonomy" id="767744"/>
    <lineage>
        <taxon>Eukaryota</taxon>
        <taxon>Fungi</taxon>
        <taxon>Dikarya</taxon>
        <taxon>Ascomycota</taxon>
        <taxon>Saccharomycotina</taxon>
        <taxon>Trigonopsidomycetes</taxon>
        <taxon>Trigonopsidales</taxon>
        <taxon>Trigonopsidaceae</taxon>
        <taxon>Tortispora</taxon>
    </lineage>
</organism>
<keyword evidence="10" id="KW-0206">Cytoskeleton</keyword>
<sequence length="377" mass="41919">MLKLQYVCSCYLQDTPLTDPDLSNLDLKAAKWSCNNLTNLFFCVECQALKCKNCTADEIAFAYCPTCLRESPVDGVSRCKRNCILCPECGSLLTFLHSSENSLKVKCPGCQYSNDDLEFFVSGSGSLVHQLHAYSTESFGELLFKTAKHHAQQSEASRISLSPSIPEWPNFSRPLDHPDPYECLPKPPLLRSRRSWRCRQCRFILVKPDNSALVSADKPQQQKLTSSNINMAKFKINLQATDYVPTIYAYRQSNIIIHLLVANPLTVPIKLSLSVQPLKTMMQPLVIISPDVSLGPCPDRTWEPAYVTAIVSAKKKSAIESDTGVIDQGANWSRLQVIANALPGTQVPIFVSVTYQLQPAPGADTAKQTSFWLLLTL</sequence>
<comment type="subcellular location">
    <subcellularLocation>
        <location evidence="1">Cytoplasm</location>
        <location evidence="1">Cytoskeleton</location>
        <location evidence="1">Microtubule organizing center</location>
        <location evidence="1">Centrosome</location>
    </subcellularLocation>
    <subcellularLocation>
        <location evidence="2">Cytoplasm</location>
        <location evidence="2">Cytoskeleton</location>
        <location evidence="2">Stress fiber</location>
    </subcellularLocation>
    <subcellularLocation>
        <location evidence="3">Cytoplasm</location>
        <location evidence="3">Myofibril</location>
    </subcellularLocation>
</comment>
<dbReference type="GO" id="GO:0005869">
    <property type="term" value="C:dynactin complex"/>
    <property type="evidence" value="ECO:0007669"/>
    <property type="project" value="InterPro"/>
</dbReference>
<evidence type="ECO:0000256" key="3">
    <source>
        <dbReference type="ARBA" id="ARBA00004657"/>
    </source>
</evidence>
<keyword evidence="8" id="KW-0007">Acetylation</keyword>
<dbReference type="EMBL" id="KV453843">
    <property type="protein sequence ID" value="ODV89547.1"/>
    <property type="molecule type" value="Genomic_DNA"/>
</dbReference>